<protein>
    <recommendedName>
        <fullName evidence="2">Glycine zipper-like domain-containing protein</fullName>
    </recommendedName>
</protein>
<feature type="transmembrane region" description="Helical" evidence="1">
    <location>
        <begin position="120"/>
        <end position="138"/>
    </location>
</feature>
<dbReference type="RefSeq" id="WP_188952055.1">
    <property type="nucleotide sequence ID" value="NZ_BMIB01000002.1"/>
</dbReference>
<dbReference type="Proteomes" id="UP000627292">
    <property type="component" value="Unassembled WGS sequence"/>
</dbReference>
<evidence type="ECO:0000313" key="3">
    <source>
        <dbReference type="EMBL" id="GGH66999.1"/>
    </source>
</evidence>
<proteinExistence type="predicted"/>
<name>A0A917IXI9_9BACT</name>
<evidence type="ECO:0000313" key="4">
    <source>
        <dbReference type="Proteomes" id="UP000627292"/>
    </source>
</evidence>
<feature type="transmembrane region" description="Helical" evidence="1">
    <location>
        <begin position="96"/>
        <end position="114"/>
    </location>
</feature>
<evidence type="ECO:0000256" key="1">
    <source>
        <dbReference type="SAM" id="Phobius"/>
    </source>
</evidence>
<reference evidence="3" key="2">
    <citation type="submission" date="2020-09" db="EMBL/GenBank/DDBJ databases">
        <authorList>
            <person name="Sun Q."/>
            <person name="Zhou Y."/>
        </authorList>
    </citation>
    <scope>NUCLEOTIDE SEQUENCE</scope>
    <source>
        <strain evidence="3">CGMCC 1.15290</strain>
    </source>
</reference>
<dbReference type="Pfam" id="PF26273">
    <property type="entry name" value="Gly_zipper"/>
    <property type="match status" value="1"/>
</dbReference>
<keyword evidence="1" id="KW-0812">Transmembrane</keyword>
<dbReference type="InterPro" id="IPR058598">
    <property type="entry name" value="Gly_zipper-like_dom"/>
</dbReference>
<keyword evidence="1" id="KW-0472">Membrane</keyword>
<gene>
    <name evidence="3" type="ORF">GCM10011379_21780</name>
</gene>
<accession>A0A917IXI9</accession>
<comment type="caution">
    <text evidence="3">The sequence shown here is derived from an EMBL/GenBank/DDBJ whole genome shotgun (WGS) entry which is preliminary data.</text>
</comment>
<dbReference type="AlphaFoldDB" id="A0A917IXI9"/>
<evidence type="ECO:0000259" key="2">
    <source>
        <dbReference type="Pfam" id="PF26273"/>
    </source>
</evidence>
<organism evidence="3 4">
    <name type="scientific">Filimonas zeae</name>
    <dbReference type="NCBI Taxonomy" id="1737353"/>
    <lineage>
        <taxon>Bacteria</taxon>
        <taxon>Pseudomonadati</taxon>
        <taxon>Bacteroidota</taxon>
        <taxon>Chitinophagia</taxon>
        <taxon>Chitinophagales</taxon>
        <taxon>Chitinophagaceae</taxon>
        <taxon>Filimonas</taxon>
    </lineage>
</organism>
<reference evidence="3" key="1">
    <citation type="journal article" date="2014" name="Int. J. Syst. Evol. Microbiol.">
        <title>Complete genome sequence of Corynebacterium casei LMG S-19264T (=DSM 44701T), isolated from a smear-ripened cheese.</title>
        <authorList>
            <consortium name="US DOE Joint Genome Institute (JGI-PGF)"/>
            <person name="Walter F."/>
            <person name="Albersmeier A."/>
            <person name="Kalinowski J."/>
            <person name="Ruckert C."/>
        </authorList>
    </citation>
    <scope>NUCLEOTIDE SEQUENCE</scope>
    <source>
        <strain evidence="3">CGMCC 1.15290</strain>
    </source>
</reference>
<sequence>MSANSQTIQQLAAQLVQKAQALDDKTKRAYRIKYVAGTAEKVAAKTAETPDTEYISLLQNVVNSYPATKEETKVYAGHINRYDAYVRKKYFLVPAGYYRAVWLSLGIAIGLPLGLSFKNIAAGIPIGLGIGLAVGTGLESKARKEGRLVDL</sequence>
<feature type="domain" description="Glycine zipper-like" evidence="2">
    <location>
        <begin position="100"/>
        <end position="140"/>
    </location>
</feature>
<keyword evidence="1" id="KW-1133">Transmembrane helix</keyword>
<dbReference type="EMBL" id="BMIB01000002">
    <property type="protein sequence ID" value="GGH66999.1"/>
    <property type="molecule type" value="Genomic_DNA"/>
</dbReference>
<keyword evidence="4" id="KW-1185">Reference proteome</keyword>